<evidence type="ECO:0000313" key="1">
    <source>
        <dbReference type="EMBL" id="VEH16670.1"/>
    </source>
</evidence>
<gene>
    <name evidence="1" type="ORF">NCTC13071_02709</name>
</gene>
<dbReference type="KEGG" id="poc:NCTC13071_02709"/>
<accession>A0A448L9J1</accession>
<evidence type="ECO:0000313" key="2">
    <source>
        <dbReference type="Proteomes" id="UP000274578"/>
    </source>
</evidence>
<dbReference type="EMBL" id="LR134384">
    <property type="protein sequence ID" value="VEH16670.1"/>
    <property type="molecule type" value="Genomic_DNA"/>
</dbReference>
<protein>
    <submittedName>
        <fullName evidence="1">Uncharacterized protein</fullName>
    </submittedName>
</protein>
<dbReference type="AlphaFoldDB" id="A0A448L9J1"/>
<name>A0A448L9J1_9BACT</name>
<sequence length="59" mass="7181">MILTRKQPIILRIIKKHKTSLINYHHCNCYRIIKKKQNKKQRMDFSSKSCNFVIANKFM</sequence>
<organism evidence="1 2">
    <name type="scientific">Segatella oris</name>
    <dbReference type="NCBI Taxonomy" id="28135"/>
    <lineage>
        <taxon>Bacteria</taxon>
        <taxon>Pseudomonadati</taxon>
        <taxon>Bacteroidota</taxon>
        <taxon>Bacteroidia</taxon>
        <taxon>Bacteroidales</taxon>
        <taxon>Prevotellaceae</taxon>
        <taxon>Segatella</taxon>
    </lineage>
</organism>
<proteinExistence type="predicted"/>
<dbReference type="Proteomes" id="UP000274578">
    <property type="component" value="Chromosome 1"/>
</dbReference>
<reference evidence="1 2" key="1">
    <citation type="submission" date="2018-12" db="EMBL/GenBank/DDBJ databases">
        <authorList>
            <consortium name="Pathogen Informatics"/>
        </authorList>
    </citation>
    <scope>NUCLEOTIDE SEQUENCE [LARGE SCALE GENOMIC DNA]</scope>
    <source>
        <strain evidence="1 2">NCTC13071</strain>
    </source>
</reference>